<dbReference type="AlphaFoldDB" id="A0AAV4T0D9"/>
<proteinExistence type="predicted"/>
<reference evidence="2 3" key="1">
    <citation type="submission" date="2021-06" db="EMBL/GenBank/DDBJ databases">
        <title>Caerostris darwini draft genome.</title>
        <authorList>
            <person name="Kono N."/>
            <person name="Arakawa K."/>
        </authorList>
    </citation>
    <scope>NUCLEOTIDE SEQUENCE [LARGE SCALE GENOMIC DNA]</scope>
</reference>
<evidence type="ECO:0000256" key="1">
    <source>
        <dbReference type="SAM" id="MobiDB-lite"/>
    </source>
</evidence>
<comment type="caution">
    <text evidence="2">The sequence shown here is derived from an EMBL/GenBank/DDBJ whole genome shotgun (WGS) entry which is preliminary data.</text>
</comment>
<dbReference type="EMBL" id="BPLQ01008687">
    <property type="protein sequence ID" value="GIY38901.1"/>
    <property type="molecule type" value="Genomic_DNA"/>
</dbReference>
<gene>
    <name evidence="2" type="ORF">CDAR_104011</name>
</gene>
<evidence type="ECO:0000313" key="2">
    <source>
        <dbReference type="EMBL" id="GIY38901.1"/>
    </source>
</evidence>
<name>A0AAV4T0D9_9ARAC</name>
<evidence type="ECO:0000313" key="3">
    <source>
        <dbReference type="Proteomes" id="UP001054837"/>
    </source>
</evidence>
<feature type="compositionally biased region" description="Low complexity" evidence="1">
    <location>
        <begin position="13"/>
        <end position="23"/>
    </location>
</feature>
<organism evidence="2 3">
    <name type="scientific">Caerostris darwini</name>
    <dbReference type="NCBI Taxonomy" id="1538125"/>
    <lineage>
        <taxon>Eukaryota</taxon>
        <taxon>Metazoa</taxon>
        <taxon>Ecdysozoa</taxon>
        <taxon>Arthropoda</taxon>
        <taxon>Chelicerata</taxon>
        <taxon>Arachnida</taxon>
        <taxon>Araneae</taxon>
        <taxon>Araneomorphae</taxon>
        <taxon>Entelegynae</taxon>
        <taxon>Araneoidea</taxon>
        <taxon>Araneidae</taxon>
        <taxon>Caerostris</taxon>
    </lineage>
</organism>
<accession>A0AAV4T0D9</accession>
<dbReference type="Proteomes" id="UP001054837">
    <property type="component" value="Unassembled WGS sequence"/>
</dbReference>
<keyword evidence="3" id="KW-1185">Reference proteome</keyword>
<sequence length="97" mass="10555">MGEIPGKFPPRPTSSLQPSTTPPAKATRGLNGNKRWKCLATGGRIPMHLECAEALACFCLTTGLSAATPTPHWFSNGWDLPIMSDHQYGRRSPVELH</sequence>
<feature type="region of interest" description="Disordered" evidence="1">
    <location>
        <begin position="1"/>
        <end position="31"/>
    </location>
</feature>
<protein>
    <submittedName>
        <fullName evidence="2">Uncharacterized protein</fullName>
    </submittedName>
</protein>